<sequence length="77" mass="9077">GLPRILRKNLNHFFKSFLVLRGKGWSSRFQSYIYVPKYWKLMWLIGRPSCQVSSLAFPLRETYRELAQLPWSPGAST</sequence>
<gene>
    <name evidence="1" type="ORF">NDU88_001115</name>
</gene>
<comment type="caution">
    <text evidence="1">The sequence shown here is derived from an EMBL/GenBank/DDBJ whole genome shotgun (WGS) entry which is preliminary data.</text>
</comment>
<evidence type="ECO:0000313" key="1">
    <source>
        <dbReference type="EMBL" id="KAJ1103694.1"/>
    </source>
</evidence>
<accession>A0AAV7MKM0</accession>
<protein>
    <submittedName>
        <fullName evidence="1">Uncharacterized protein</fullName>
    </submittedName>
</protein>
<dbReference type="Proteomes" id="UP001066276">
    <property type="component" value="Chromosome 9"/>
</dbReference>
<feature type="non-terminal residue" evidence="1">
    <location>
        <position position="77"/>
    </location>
</feature>
<name>A0AAV7MKM0_PLEWA</name>
<reference evidence="1" key="1">
    <citation type="journal article" date="2022" name="bioRxiv">
        <title>Sequencing and chromosome-scale assembly of the giantPleurodeles waltlgenome.</title>
        <authorList>
            <person name="Brown T."/>
            <person name="Elewa A."/>
            <person name="Iarovenko S."/>
            <person name="Subramanian E."/>
            <person name="Araus A.J."/>
            <person name="Petzold A."/>
            <person name="Susuki M."/>
            <person name="Suzuki K.-i.T."/>
            <person name="Hayashi T."/>
            <person name="Toyoda A."/>
            <person name="Oliveira C."/>
            <person name="Osipova E."/>
            <person name="Leigh N.D."/>
            <person name="Simon A."/>
            <person name="Yun M.H."/>
        </authorList>
    </citation>
    <scope>NUCLEOTIDE SEQUENCE</scope>
    <source>
        <strain evidence="1">20211129_DDA</strain>
        <tissue evidence="1">Liver</tissue>
    </source>
</reference>
<proteinExistence type="predicted"/>
<keyword evidence="2" id="KW-1185">Reference proteome</keyword>
<feature type="non-terminal residue" evidence="1">
    <location>
        <position position="1"/>
    </location>
</feature>
<organism evidence="1 2">
    <name type="scientific">Pleurodeles waltl</name>
    <name type="common">Iberian ribbed newt</name>
    <dbReference type="NCBI Taxonomy" id="8319"/>
    <lineage>
        <taxon>Eukaryota</taxon>
        <taxon>Metazoa</taxon>
        <taxon>Chordata</taxon>
        <taxon>Craniata</taxon>
        <taxon>Vertebrata</taxon>
        <taxon>Euteleostomi</taxon>
        <taxon>Amphibia</taxon>
        <taxon>Batrachia</taxon>
        <taxon>Caudata</taxon>
        <taxon>Salamandroidea</taxon>
        <taxon>Salamandridae</taxon>
        <taxon>Pleurodelinae</taxon>
        <taxon>Pleurodeles</taxon>
    </lineage>
</organism>
<dbReference type="EMBL" id="JANPWB010000013">
    <property type="protein sequence ID" value="KAJ1103694.1"/>
    <property type="molecule type" value="Genomic_DNA"/>
</dbReference>
<dbReference type="AlphaFoldDB" id="A0AAV7MKM0"/>
<evidence type="ECO:0000313" key="2">
    <source>
        <dbReference type="Proteomes" id="UP001066276"/>
    </source>
</evidence>